<dbReference type="Pfam" id="PF06527">
    <property type="entry name" value="TniQ"/>
    <property type="match status" value="1"/>
</dbReference>
<name>A0A3M5SW38_9PSED</name>
<dbReference type="EMBL" id="RBTX01000664">
    <property type="protein sequence ID" value="RMU25018.1"/>
    <property type="molecule type" value="Genomic_DNA"/>
</dbReference>
<accession>A0A3M5SW38</accession>
<organism evidence="2 3">
    <name type="scientific">Pseudomonas avellanae</name>
    <dbReference type="NCBI Taxonomy" id="46257"/>
    <lineage>
        <taxon>Bacteria</taxon>
        <taxon>Pseudomonadati</taxon>
        <taxon>Pseudomonadota</taxon>
        <taxon>Gammaproteobacteria</taxon>
        <taxon>Pseudomonadales</taxon>
        <taxon>Pseudomonadaceae</taxon>
        <taxon>Pseudomonas</taxon>
    </lineage>
</organism>
<sequence length="392" mass="43609">MCHGGDSFRKGKNRCEHYPEQVMGTSYAWHSRIDVINSRWPRAQSLMADELLSSWLIRSAFAHGCSPMSLTGSLWPDWRCWTIDLDRGLTAGQVEPLARLSGVSVADICTSTLHPIAQILSPGLDSKKGVWPWILALGRRNRRSTGGLQICPICLSEQIPYYRIWSRLAWHTCCEKHLVRLIDSCPRCGAPLQPHLLEQGASNLYRCDRCNTSLSSALDDLGFTPGALAFQLAGDNALRGMQHDDTGPCEASGWFYRARFVSGVLRVGATTGSKTFAAFREAFNLGEMARPLSGLPIEMLPVVERMNLFSAVWKIMDMGESQIRETIRACAFSRRSVVLPAGEVTFSIQAMLDELAPGAARPHKPVAISTPTPRRRVENMWARLKRKVLRDG</sequence>
<gene>
    <name evidence="2" type="ORF">ALP32_01343</name>
</gene>
<reference evidence="2 3" key="1">
    <citation type="submission" date="2018-08" db="EMBL/GenBank/DDBJ databases">
        <title>Recombination of ecologically and evolutionarily significant loci maintains genetic cohesion in the Pseudomonas syringae species complex.</title>
        <authorList>
            <person name="Dillon M."/>
            <person name="Thakur S."/>
            <person name="Almeida R.N.D."/>
            <person name="Weir B.S."/>
            <person name="Guttman D.S."/>
        </authorList>
    </citation>
    <scope>NUCLEOTIDE SEQUENCE [LARGE SCALE GENOMIC DNA]</scope>
    <source>
        <strain evidence="2 3">ICMP 9749</strain>
    </source>
</reference>
<protein>
    <recommendedName>
        <fullName evidence="1">TniQ domain-containing protein</fullName>
    </recommendedName>
</protein>
<evidence type="ECO:0000313" key="3">
    <source>
        <dbReference type="Proteomes" id="UP000281514"/>
    </source>
</evidence>
<proteinExistence type="predicted"/>
<evidence type="ECO:0000259" key="1">
    <source>
        <dbReference type="Pfam" id="PF06527"/>
    </source>
</evidence>
<comment type="caution">
    <text evidence="2">The sequence shown here is derived from an EMBL/GenBank/DDBJ whole genome shotgun (WGS) entry which is preliminary data.</text>
</comment>
<dbReference type="Proteomes" id="UP000281514">
    <property type="component" value="Unassembled WGS sequence"/>
</dbReference>
<feature type="domain" description="TniQ" evidence="1">
    <location>
        <begin position="43"/>
        <end position="181"/>
    </location>
</feature>
<evidence type="ECO:0000313" key="2">
    <source>
        <dbReference type="EMBL" id="RMU25018.1"/>
    </source>
</evidence>
<dbReference type="AlphaFoldDB" id="A0A3M5SW38"/>
<dbReference type="InterPro" id="IPR009492">
    <property type="entry name" value="TniQ"/>
</dbReference>